<feature type="transmembrane region" description="Helical" evidence="5">
    <location>
        <begin position="185"/>
        <end position="204"/>
    </location>
</feature>
<feature type="transmembrane region" description="Helical" evidence="5">
    <location>
        <begin position="6"/>
        <end position="26"/>
    </location>
</feature>
<sequence>MGSTLLQFGLAAVVIVIAGIVLTRCADAIAEVTGLGRLLIGSLLLAGATSLPELMIDLHAIQLGAIDLAVGDLMGSNLCNLLILAILDMSYHSRGHMLSRSAAAHALSATMSIVLVALATIDIVLGHHLAHLTLYGVSAGSLAIALAYVGGIRLVFYDQQFVAGQPGSPAHSAVASVGHMSLTRALLGCAGATLAIILAAPWLARAADQLAALSGLGRTFVGTTLVALSTSLPEFVASMTALRMGAFDLALGNIFGSNAFNMLLLLPLDIASPTSLFAEVSPAHILTGLATILITAVAMLGQLYHVERRMRFLEPDATLMLLLILGTLGLVYAMS</sequence>
<dbReference type="PANTHER" id="PTHR10846">
    <property type="entry name" value="SODIUM/POTASSIUM/CALCIUM EXCHANGER"/>
    <property type="match status" value="1"/>
</dbReference>
<evidence type="ECO:0000313" key="8">
    <source>
        <dbReference type="Proteomes" id="UP000712673"/>
    </source>
</evidence>
<protein>
    <submittedName>
        <fullName evidence="7">Sodium:calcium antiporter</fullName>
    </submittedName>
</protein>
<dbReference type="EMBL" id="VGLS01000859">
    <property type="protein sequence ID" value="MBM3226301.1"/>
    <property type="molecule type" value="Genomic_DNA"/>
</dbReference>
<gene>
    <name evidence="7" type="ORF">FJZ47_21260</name>
</gene>
<name>A0A937W780_UNCTE</name>
<organism evidence="7 8">
    <name type="scientific">Tectimicrobiota bacterium</name>
    <dbReference type="NCBI Taxonomy" id="2528274"/>
    <lineage>
        <taxon>Bacteria</taxon>
        <taxon>Pseudomonadati</taxon>
        <taxon>Nitrospinota/Tectimicrobiota group</taxon>
        <taxon>Candidatus Tectimicrobiota</taxon>
    </lineage>
</organism>
<feature type="transmembrane region" description="Helical" evidence="5">
    <location>
        <begin position="244"/>
        <end position="265"/>
    </location>
</feature>
<evidence type="ECO:0000259" key="6">
    <source>
        <dbReference type="Pfam" id="PF01699"/>
    </source>
</evidence>
<dbReference type="Pfam" id="PF01699">
    <property type="entry name" value="Na_Ca_ex"/>
    <property type="match status" value="2"/>
</dbReference>
<dbReference type="InterPro" id="IPR044880">
    <property type="entry name" value="NCX_ion-bd_dom_sf"/>
</dbReference>
<dbReference type="InterPro" id="IPR004481">
    <property type="entry name" value="K/Na/Ca-exchanger"/>
</dbReference>
<evidence type="ECO:0000313" key="7">
    <source>
        <dbReference type="EMBL" id="MBM3226301.1"/>
    </source>
</evidence>
<evidence type="ECO:0000256" key="2">
    <source>
        <dbReference type="ARBA" id="ARBA00022692"/>
    </source>
</evidence>
<accession>A0A937W780</accession>
<feature type="transmembrane region" description="Helical" evidence="5">
    <location>
        <begin position="285"/>
        <end position="305"/>
    </location>
</feature>
<dbReference type="GO" id="GO:0008273">
    <property type="term" value="F:calcium, potassium:sodium antiporter activity"/>
    <property type="evidence" value="ECO:0007669"/>
    <property type="project" value="TreeGrafter"/>
</dbReference>
<dbReference type="Gene3D" id="1.20.1420.30">
    <property type="entry name" value="NCX, central ion-binding region"/>
    <property type="match status" value="1"/>
</dbReference>
<keyword evidence="3 5" id="KW-1133">Transmembrane helix</keyword>
<keyword evidence="2 5" id="KW-0812">Transmembrane</keyword>
<dbReference type="GO" id="GO:0006874">
    <property type="term" value="P:intracellular calcium ion homeostasis"/>
    <property type="evidence" value="ECO:0007669"/>
    <property type="project" value="TreeGrafter"/>
</dbReference>
<reference evidence="7" key="1">
    <citation type="submission" date="2019-03" db="EMBL/GenBank/DDBJ databases">
        <title>Lake Tanganyika Metagenome-Assembled Genomes (MAGs).</title>
        <authorList>
            <person name="Tran P."/>
        </authorList>
    </citation>
    <scope>NUCLEOTIDE SEQUENCE</scope>
    <source>
        <strain evidence="7">K_DeepCast_65m_m2_066</strain>
    </source>
</reference>
<proteinExistence type="predicted"/>
<dbReference type="GO" id="GO:0005886">
    <property type="term" value="C:plasma membrane"/>
    <property type="evidence" value="ECO:0007669"/>
    <property type="project" value="TreeGrafter"/>
</dbReference>
<dbReference type="Proteomes" id="UP000712673">
    <property type="component" value="Unassembled WGS sequence"/>
</dbReference>
<feature type="transmembrane region" description="Helical" evidence="5">
    <location>
        <begin position="132"/>
        <end position="156"/>
    </location>
</feature>
<evidence type="ECO:0000256" key="4">
    <source>
        <dbReference type="ARBA" id="ARBA00023136"/>
    </source>
</evidence>
<dbReference type="AlphaFoldDB" id="A0A937W780"/>
<dbReference type="InterPro" id="IPR004837">
    <property type="entry name" value="NaCa_Exmemb"/>
</dbReference>
<feature type="domain" description="Sodium/calcium exchanger membrane region" evidence="6">
    <location>
        <begin position="5"/>
        <end position="135"/>
    </location>
</feature>
<feature type="transmembrane region" description="Helical" evidence="5">
    <location>
        <begin position="103"/>
        <end position="126"/>
    </location>
</feature>
<evidence type="ECO:0000256" key="1">
    <source>
        <dbReference type="ARBA" id="ARBA00004141"/>
    </source>
</evidence>
<feature type="domain" description="Sodium/calcium exchanger membrane region" evidence="6">
    <location>
        <begin position="186"/>
        <end position="314"/>
    </location>
</feature>
<keyword evidence="4 5" id="KW-0472">Membrane</keyword>
<comment type="caution">
    <text evidence="7">The sequence shown here is derived from an EMBL/GenBank/DDBJ whole genome shotgun (WGS) entry which is preliminary data.</text>
</comment>
<comment type="subcellular location">
    <subcellularLocation>
        <location evidence="1">Membrane</location>
        <topology evidence="1">Multi-pass membrane protein</topology>
    </subcellularLocation>
</comment>
<feature type="transmembrane region" description="Helical" evidence="5">
    <location>
        <begin position="210"/>
        <end position="232"/>
    </location>
</feature>
<feature type="transmembrane region" description="Helical" evidence="5">
    <location>
        <begin position="317"/>
        <end position="334"/>
    </location>
</feature>
<dbReference type="PANTHER" id="PTHR10846:SF8">
    <property type="entry name" value="INNER MEMBRANE PROTEIN YRBG"/>
    <property type="match status" value="1"/>
</dbReference>
<dbReference type="GO" id="GO:0005262">
    <property type="term" value="F:calcium channel activity"/>
    <property type="evidence" value="ECO:0007669"/>
    <property type="project" value="TreeGrafter"/>
</dbReference>
<feature type="transmembrane region" description="Helical" evidence="5">
    <location>
        <begin position="38"/>
        <end position="61"/>
    </location>
</feature>
<evidence type="ECO:0000256" key="3">
    <source>
        <dbReference type="ARBA" id="ARBA00022989"/>
    </source>
</evidence>
<evidence type="ECO:0000256" key="5">
    <source>
        <dbReference type="SAM" id="Phobius"/>
    </source>
</evidence>